<reference evidence="1" key="2">
    <citation type="submission" date="2022-06" db="UniProtKB">
        <authorList>
            <consortium name="EnsemblMetazoa"/>
        </authorList>
    </citation>
    <scope>IDENTIFICATION</scope>
    <source>
        <strain evidence="1">PS312</strain>
    </source>
</reference>
<gene>
    <name evidence="1" type="primary">WBGene00111267</name>
</gene>
<evidence type="ECO:0000313" key="1">
    <source>
        <dbReference type="EnsemblMetazoa" id="PPA21713.1"/>
    </source>
</evidence>
<keyword evidence="2" id="KW-1185">Reference proteome</keyword>
<accession>A0A8R1UDG6</accession>
<reference evidence="2" key="1">
    <citation type="journal article" date="2008" name="Nat. Genet.">
        <title>The Pristionchus pacificus genome provides a unique perspective on nematode lifestyle and parasitism.</title>
        <authorList>
            <person name="Dieterich C."/>
            <person name="Clifton S.W."/>
            <person name="Schuster L.N."/>
            <person name="Chinwalla A."/>
            <person name="Delehaunty K."/>
            <person name="Dinkelacker I."/>
            <person name="Fulton L."/>
            <person name="Fulton R."/>
            <person name="Godfrey J."/>
            <person name="Minx P."/>
            <person name="Mitreva M."/>
            <person name="Roeseler W."/>
            <person name="Tian H."/>
            <person name="Witte H."/>
            <person name="Yang S.P."/>
            <person name="Wilson R.K."/>
            <person name="Sommer R.J."/>
        </authorList>
    </citation>
    <scope>NUCLEOTIDE SEQUENCE [LARGE SCALE GENOMIC DNA]</scope>
    <source>
        <strain evidence="2">PS312</strain>
    </source>
</reference>
<dbReference type="AlphaFoldDB" id="A0A2A6D002"/>
<organism evidence="1 2">
    <name type="scientific">Pristionchus pacificus</name>
    <name type="common">Parasitic nematode worm</name>
    <dbReference type="NCBI Taxonomy" id="54126"/>
    <lineage>
        <taxon>Eukaryota</taxon>
        <taxon>Metazoa</taxon>
        <taxon>Ecdysozoa</taxon>
        <taxon>Nematoda</taxon>
        <taxon>Chromadorea</taxon>
        <taxon>Rhabditida</taxon>
        <taxon>Rhabditina</taxon>
        <taxon>Diplogasteromorpha</taxon>
        <taxon>Diplogasteroidea</taxon>
        <taxon>Neodiplogasteridae</taxon>
        <taxon>Pristionchus</taxon>
    </lineage>
</organism>
<evidence type="ECO:0000313" key="2">
    <source>
        <dbReference type="Proteomes" id="UP000005239"/>
    </source>
</evidence>
<sequence>MLTPLRLRAQTYHSNRHRKGYPYKHEEIFYRQLGKPVPRRSFVPQPAIVIPQLPIIPQVPIPRPNFLPAPAA</sequence>
<name>A0A2A6D002_PRIPA</name>
<proteinExistence type="predicted"/>
<protein>
    <submittedName>
        <fullName evidence="1">Uncharacterized protein</fullName>
    </submittedName>
</protein>
<dbReference type="EnsemblMetazoa" id="PPA21713.1">
    <property type="protein sequence ID" value="PPA21713.1"/>
    <property type="gene ID" value="WBGene00111267"/>
</dbReference>
<accession>A0A2A6D002</accession>
<dbReference type="Proteomes" id="UP000005239">
    <property type="component" value="Unassembled WGS sequence"/>
</dbReference>